<organism evidence="2 3">
    <name type="scientific">Orbus sasakiae</name>
    <dbReference type="NCBI Taxonomy" id="1078475"/>
    <lineage>
        <taxon>Bacteria</taxon>
        <taxon>Pseudomonadati</taxon>
        <taxon>Pseudomonadota</taxon>
        <taxon>Gammaproteobacteria</taxon>
        <taxon>Orbales</taxon>
        <taxon>Orbaceae</taxon>
        <taxon>Orbus</taxon>
    </lineage>
</organism>
<protein>
    <submittedName>
        <fullName evidence="2">Uncharacterized protein</fullName>
    </submittedName>
</protein>
<keyword evidence="1" id="KW-0732">Signal</keyword>
<dbReference type="Proteomes" id="UP001500171">
    <property type="component" value="Unassembled WGS sequence"/>
</dbReference>
<evidence type="ECO:0000256" key="1">
    <source>
        <dbReference type="SAM" id="SignalP"/>
    </source>
</evidence>
<accession>A0ABP9N2Q2</accession>
<keyword evidence="3" id="KW-1185">Reference proteome</keyword>
<gene>
    <name evidence="2" type="ORF">GCM10023211_05660</name>
</gene>
<comment type="caution">
    <text evidence="2">The sequence shown here is derived from an EMBL/GenBank/DDBJ whole genome shotgun (WGS) entry which is preliminary data.</text>
</comment>
<proteinExistence type="predicted"/>
<dbReference type="EMBL" id="BAABHY010000001">
    <property type="protein sequence ID" value="GAA5106165.1"/>
    <property type="molecule type" value="Genomic_DNA"/>
</dbReference>
<feature type="signal peptide" evidence="1">
    <location>
        <begin position="1"/>
        <end position="19"/>
    </location>
</feature>
<dbReference type="RefSeq" id="WP_345488596.1">
    <property type="nucleotide sequence ID" value="NZ_BAABHY010000001.1"/>
</dbReference>
<sequence>MKKIILSFCLLLSSGLVLAANSELETLINRPALTYGNYLKLYNSGDKNYQNIAISNLKGVMEGVSMTAVKAEVHYNTKLFCVPDDIAISDKDAMKLMEDYVLSFAPQFRKKRFDVNLSTTYIFALDYKYPCNK</sequence>
<name>A0ABP9N2Q2_9GAMM</name>
<evidence type="ECO:0000313" key="3">
    <source>
        <dbReference type="Proteomes" id="UP001500171"/>
    </source>
</evidence>
<reference evidence="3" key="1">
    <citation type="journal article" date="2019" name="Int. J. Syst. Evol. Microbiol.">
        <title>The Global Catalogue of Microorganisms (GCM) 10K type strain sequencing project: providing services to taxonomists for standard genome sequencing and annotation.</title>
        <authorList>
            <consortium name="The Broad Institute Genomics Platform"/>
            <consortium name="The Broad Institute Genome Sequencing Center for Infectious Disease"/>
            <person name="Wu L."/>
            <person name="Ma J."/>
        </authorList>
    </citation>
    <scope>NUCLEOTIDE SEQUENCE [LARGE SCALE GENOMIC DNA]</scope>
    <source>
        <strain evidence="3">JCM 18050</strain>
    </source>
</reference>
<feature type="chain" id="PRO_5045393648" evidence="1">
    <location>
        <begin position="20"/>
        <end position="133"/>
    </location>
</feature>
<evidence type="ECO:0000313" key="2">
    <source>
        <dbReference type="EMBL" id="GAA5106165.1"/>
    </source>
</evidence>